<evidence type="ECO:0000256" key="14">
    <source>
        <dbReference type="PIRNR" id="PIRNR028810"/>
    </source>
</evidence>
<feature type="transmembrane region" description="Helical" evidence="14">
    <location>
        <begin position="473"/>
        <end position="493"/>
    </location>
</feature>
<dbReference type="GO" id="GO:0006488">
    <property type="term" value="P:dolichol-linked oligosaccharide biosynthetic process"/>
    <property type="evidence" value="ECO:0007669"/>
    <property type="project" value="UniProtKB-UniRule"/>
</dbReference>
<dbReference type="Pfam" id="PF04922">
    <property type="entry name" value="DIE2_ALG10"/>
    <property type="match status" value="1"/>
</dbReference>
<organism evidence="15 16">
    <name type="scientific">Pisum sativum</name>
    <name type="common">Garden pea</name>
    <name type="synonym">Lathyrus oleraceus</name>
    <dbReference type="NCBI Taxonomy" id="3888"/>
    <lineage>
        <taxon>Eukaryota</taxon>
        <taxon>Viridiplantae</taxon>
        <taxon>Streptophyta</taxon>
        <taxon>Embryophyta</taxon>
        <taxon>Tracheophyta</taxon>
        <taxon>Spermatophyta</taxon>
        <taxon>Magnoliopsida</taxon>
        <taxon>eudicotyledons</taxon>
        <taxon>Gunneridae</taxon>
        <taxon>Pentapetalae</taxon>
        <taxon>rosids</taxon>
        <taxon>fabids</taxon>
        <taxon>Fabales</taxon>
        <taxon>Fabaceae</taxon>
        <taxon>Papilionoideae</taxon>
        <taxon>50 kb inversion clade</taxon>
        <taxon>NPAAA clade</taxon>
        <taxon>Hologalegina</taxon>
        <taxon>IRL clade</taxon>
        <taxon>Fabeae</taxon>
        <taxon>Lathyrus</taxon>
    </lineage>
</organism>
<comment type="function">
    <text evidence="12">Dol-P-Glc:Glc(2)Man(9)GlcNAc(2)-PP-Dol alpha-1,2-glucosyltransferase that operates in the biosynthetic pathway of dolichol-linked oligosaccharides, the glycan precursors employed in protein asparagine (N)-glycosylation. The assembly of dolichol-linked oligosaccharides begins on the cytosolic side of the endoplasmic reticulum membrane and finishes in its lumen. The sequential addition of sugars to dolichol pyrophosphate produces dolichol-linked oligosaccharides containing fourteen sugars, including two GlcNAcs, nine mannoses and three glucoses. Once assembled, the oligosaccharide is transferred from the lipid to nascent proteins by oligosaccharyltransferases. In the lumen of the endoplasmic reticulum, adds the third and last glucose residue from dolichyl phosphate glucose (Dol-P-Glc) onto the lipid-linked oligosaccharide intermediate Glc(2)Man(9)GlcNAc(2)-PP-Dol to produce Glc(3)Man(9)GlcNAc(2)-PP-Dol.</text>
</comment>
<evidence type="ECO:0000256" key="11">
    <source>
        <dbReference type="ARBA" id="ARBA00023136"/>
    </source>
</evidence>
<evidence type="ECO:0000256" key="13">
    <source>
        <dbReference type="ARBA" id="ARBA00048064"/>
    </source>
</evidence>
<dbReference type="PANTHER" id="PTHR12989:SF10">
    <property type="entry name" value="DOL-P-GLC:GLC(2)MAN(9)GLCNAC(2)-PP-DOL ALPHA-1,2-GLUCOSYLTRANSFERASE-RELATED"/>
    <property type="match status" value="1"/>
</dbReference>
<keyword evidence="6 14" id="KW-0328">Glycosyltransferase</keyword>
<evidence type="ECO:0000256" key="1">
    <source>
        <dbReference type="ARBA" id="ARBA00004477"/>
    </source>
</evidence>
<dbReference type="AlphaFoldDB" id="A0A9D5AZF6"/>
<keyword evidence="7" id="KW-0808">Transferase</keyword>
<comment type="similarity">
    <text evidence="3 14">Belongs to the ALG10 glucosyltransferase family.</text>
</comment>
<evidence type="ECO:0000256" key="10">
    <source>
        <dbReference type="ARBA" id="ARBA00022989"/>
    </source>
</evidence>
<keyword evidence="10 14" id="KW-1133">Transmembrane helix</keyword>
<feature type="transmembrane region" description="Helical" evidence="14">
    <location>
        <begin position="60"/>
        <end position="85"/>
    </location>
</feature>
<dbReference type="OrthoDB" id="4769at2759"/>
<feature type="transmembrane region" description="Helical" evidence="14">
    <location>
        <begin position="166"/>
        <end position="196"/>
    </location>
</feature>
<feature type="transmembrane region" description="Helical" evidence="14">
    <location>
        <begin position="402"/>
        <end position="423"/>
    </location>
</feature>
<protein>
    <recommendedName>
        <fullName evidence="5 14">Dol-P-Glc:Glc(2)Man(9)GlcNAc(2)-PP-Dol alpha-1,2-glucosyltransferase</fullName>
        <ecNumber evidence="4 14">2.4.1.256</ecNumber>
    </recommendedName>
</protein>
<keyword evidence="9" id="KW-0256">Endoplasmic reticulum</keyword>
<dbReference type="GO" id="GO:0005789">
    <property type="term" value="C:endoplasmic reticulum membrane"/>
    <property type="evidence" value="ECO:0007669"/>
    <property type="project" value="UniProtKB-SubCell"/>
</dbReference>
<dbReference type="EC" id="2.4.1.256" evidence="4 14"/>
<evidence type="ECO:0000256" key="5">
    <source>
        <dbReference type="ARBA" id="ARBA00018512"/>
    </source>
</evidence>
<dbReference type="InterPro" id="IPR016900">
    <property type="entry name" value="Alg10"/>
</dbReference>
<keyword evidence="11 14" id="KW-0472">Membrane</keyword>
<feature type="transmembrane region" description="Helical" evidence="14">
    <location>
        <begin position="91"/>
        <end position="112"/>
    </location>
</feature>
<dbReference type="Proteomes" id="UP001058974">
    <property type="component" value="Chromosome 3"/>
</dbReference>
<evidence type="ECO:0000256" key="12">
    <source>
        <dbReference type="ARBA" id="ARBA00044727"/>
    </source>
</evidence>
<comment type="subcellular location">
    <subcellularLocation>
        <location evidence="1">Endoplasmic reticulum membrane</location>
        <topology evidence="1">Multi-pass membrane protein</topology>
    </subcellularLocation>
</comment>
<accession>A0A9D5AZF6</accession>
<gene>
    <name evidence="15" type="ORF">KIW84_034479</name>
</gene>
<evidence type="ECO:0000256" key="8">
    <source>
        <dbReference type="ARBA" id="ARBA00022692"/>
    </source>
</evidence>
<evidence type="ECO:0000256" key="7">
    <source>
        <dbReference type="ARBA" id="ARBA00022679"/>
    </source>
</evidence>
<sequence>MGKLALAAIVSSWVVPITIMVNRIVTEPYMDEIFHIPQAQQYCKGNFGSWDPMITTPPGLYYLSLAYIASLFPGLYCVEAASSFLDVCSASFLRSINGVLAITCSIILYDIIIHLTPTLGDRKAMLHAAVLSLYPLHWFFTFLYYTDVASVTAVLAMYLASLKKNYWLSALVGAFAVVVRQTNIIWVLFVACIGIIDISQMPGKGNARTANSDVSVEHDFTYVTGTSAKGLNLKRRKSVKTVNTSEYSLPRISASSPSFSSDLFDEIWVVLLTIWQMKLELLISFSPYLMVLIAFLLFVYWNGSIVLGAKEAHAVSPHFAQILYFGLVSVLAQAPMHFTFTHAVDMFQSFWRSRPLSYIQMFLALIAGILSVHIFSVAHPYLLADNRHYPFYLWRKIIMAHWSIRYLLVPVYMYSWLSIIHMLGKVRSKLWILAFFLATSAVLVPAPLIEFRYYTIPFYFLVLHCNIRDDPHWLLTGMIYIGVNIFTMLMFLFRPFHWDHEPGIQRFIW</sequence>
<comment type="caution">
    <text evidence="14">Lacks conserved residue(s) required for the propagation of feature annotation.</text>
</comment>
<reference evidence="15 16" key="1">
    <citation type="journal article" date="2022" name="Nat. Genet.">
        <title>Improved pea reference genome and pan-genome highlight genomic features and evolutionary characteristics.</title>
        <authorList>
            <person name="Yang T."/>
            <person name="Liu R."/>
            <person name="Luo Y."/>
            <person name="Hu S."/>
            <person name="Wang D."/>
            <person name="Wang C."/>
            <person name="Pandey M.K."/>
            <person name="Ge S."/>
            <person name="Xu Q."/>
            <person name="Li N."/>
            <person name="Li G."/>
            <person name="Huang Y."/>
            <person name="Saxena R.K."/>
            <person name="Ji Y."/>
            <person name="Li M."/>
            <person name="Yan X."/>
            <person name="He Y."/>
            <person name="Liu Y."/>
            <person name="Wang X."/>
            <person name="Xiang C."/>
            <person name="Varshney R.K."/>
            <person name="Ding H."/>
            <person name="Gao S."/>
            <person name="Zong X."/>
        </authorList>
    </citation>
    <scope>NUCLEOTIDE SEQUENCE [LARGE SCALE GENOMIC DNA]</scope>
    <source>
        <strain evidence="15 16">cv. Zhongwan 6</strain>
    </source>
</reference>
<dbReference type="Gramene" id="PSAT_LOCUS12001_t1">
    <property type="protein sequence ID" value="CAL5192088.1"/>
    <property type="gene ID" value="PSAT_LOCUS12001"/>
</dbReference>
<feature type="transmembrane region" description="Helical" evidence="14">
    <location>
        <begin position="361"/>
        <end position="382"/>
    </location>
</feature>
<name>A0A9D5AZF6_PEA</name>
<dbReference type="PIRSF" id="PIRSF028810">
    <property type="entry name" value="Alpha1_2_glucosyltferase_Alg10"/>
    <property type="match status" value="1"/>
</dbReference>
<dbReference type="Gramene" id="Psat03G0447900-T1">
    <property type="protein sequence ID" value="KAI5429907.1"/>
    <property type="gene ID" value="KIW84_034479"/>
</dbReference>
<evidence type="ECO:0000256" key="3">
    <source>
        <dbReference type="ARBA" id="ARBA00010600"/>
    </source>
</evidence>
<keyword evidence="8 14" id="KW-0812">Transmembrane</keyword>
<comment type="catalytic activity">
    <reaction evidence="13">
        <text>an alpha-D-Glc-(1-&gt;3)-alpha-D-Glc-(1-&gt;3)-alpha-D-Man-(1-&gt;2)-alpha-D-Man-(1-&gt;2)-alpha-D-Man-(1-&gt;3)-[alpha-D-Man-(1-&gt;2)-alpha-D-Man-(1-&gt;3)-[alpha-D-Man-(1-&gt;2)-alpha-D-Man-(1-&gt;6)]-alpha-D-Man-(1-&gt;6)]-beta-D-Man-(1-&gt;4)-beta-D-GlcNAc-(1-&gt;4)-alpha-D-GlcNAc-diphospho-di-trans,poly-cis-dolichol + a di-trans,poly-cis-dolichyl beta-D-glucosyl phosphate = a alpha-D-Glc-(1-&gt;2)-alpha-D-Glc-(1-&gt;3)-alpha-D-Glc-(1-&gt;3)-alpha-D-Man-(1-&gt;2)-alpha-D-Man-(1-&gt;2)-alpha-D-Man-(1-&gt;3)-[alpha-D-Man-(1-&gt;2)-alpha-D-Man-(1-&gt;3)-[alpha-D-Man-(1-&gt;2)-alpha-D-Man-(1-&gt;6)]-alpha-D-Man-(1-&gt;6)]-beta-D-Man-(1-&gt;4)-beta-D-GlcNAc-(1-&gt;4)-alpha-D-GlcNAc-diphospho-di-trans,poly-cis-dolichol + a di-trans,poly-cis-dolichyl phosphate + H(+)</text>
        <dbReference type="Rhea" id="RHEA:29543"/>
        <dbReference type="Rhea" id="RHEA-COMP:19498"/>
        <dbReference type="Rhea" id="RHEA-COMP:19502"/>
        <dbReference type="Rhea" id="RHEA-COMP:19512"/>
        <dbReference type="Rhea" id="RHEA-COMP:19522"/>
        <dbReference type="ChEBI" id="CHEBI:15378"/>
        <dbReference type="ChEBI" id="CHEBI:57525"/>
        <dbReference type="ChEBI" id="CHEBI:57683"/>
        <dbReference type="ChEBI" id="CHEBI:132522"/>
        <dbReference type="ChEBI" id="CHEBI:132523"/>
        <dbReference type="EC" id="2.4.1.256"/>
    </reaction>
    <physiologicalReaction direction="left-to-right" evidence="13">
        <dbReference type="Rhea" id="RHEA:29544"/>
    </physiologicalReaction>
</comment>
<evidence type="ECO:0000313" key="16">
    <source>
        <dbReference type="Proteomes" id="UP001058974"/>
    </source>
</evidence>
<evidence type="ECO:0000256" key="2">
    <source>
        <dbReference type="ARBA" id="ARBA00004922"/>
    </source>
</evidence>
<evidence type="ECO:0000256" key="6">
    <source>
        <dbReference type="ARBA" id="ARBA00022676"/>
    </source>
</evidence>
<dbReference type="PANTHER" id="PTHR12989">
    <property type="entry name" value="ALPHA-1,2-GLUCOSYLTRANSFERASE ALG10"/>
    <property type="match status" value="1"/>
</dbReference>
<comment type="caution">
    <text evidence="15">The sequence shown here is derived from an EMBL/GenBank/DDBJ whole genome shotgun (WGS) entry which is preliminary data.</text>
</comment>
<feature type="transmembrane region" description="Helical" evidence="14">
    <location>
        <begin position="430"/>
        <end position="453"/>
    </location>
</feature>
<dbReference type="EMBL" id="JAMSHJ010000003">
    <property type="protein sequence ID" value="KAI5429907.1"/>
    <property type="molecule type" value="Genomic_DNA"/>
</dbReference>
<feature type="transmembrane region" description="Helical" evidence="14">
    <location>
        <begin position="6"/>
        <end position="25"/>
    </location>
</feature>
<keyword evidence="16" id="KW-1185">Reference proteome</keyword>
<comment type="pathway">
    <text evidence="2">Protein modification; protein glycosylation.</text>
</comment>
<evidence type="ECO:0000256" key="9">
    <source>
        <dbReference type="ARBA" id="ARBA00022824"/>
    </source>
</evidence>
<proteinExistence type="inferred from homology"/>
<dbReference type="Gramene" id="Psat5g101400.1">
    <property type="protein sequence ID" value="Psat5g101400.1.cds"/>
    <property type="gene ID" value="Psat5g101400"/>
</dbReference>
<dbReference type="GO" id="GO:0106073">
    <property type="term" value="F:dolichyl pyrophosphate Glc2Man9GlcNAc2 alpha-1,2-glucosyltransferase activity"/>
    <property type="evidence" value="ECO:0007669"/>
    <property type="project" value="UniProtKB-UniRule"/>
</dbReference>
<evidence type="ECO:0000256" key="4">
    <source>
        <dbReference type="ARBA" id="ARBA00011967"/>
    </source>
</evidence>
<evidence type="ECO:0000313" key="15">
    <source>
        <dbReference type="EMBL" id="KAI5429907.1"/>
    </source>
</evidence>
<feature type="transmembrane region" description="Helical" evidence="14">
    <location>
        <begin position="321"/>
        <end position="340"/>
    </location>
</feature>
<feature type="transmembrane region" description="Helical" evidence="14">
    <location>
        <begin position="281"/>
        <end position="301"/>
    </location>
</feature>